<comment type="caution">
    <text evidence="1">The sequence shown here is derived from an EMBL/GenBank/DDBJ whole genome shotgun (WGS) entry which is preliminary data.</text>
</comment>
<dbReference type="Proteomes" id="UP000265520">
    <property type="component" value="Unassembled WGS sequence"/>
</dbReference>
<evidence type="ECO:0000313" key="1">
    <source>
        <dbReference type="EMBL" id="MCI56084.1"/>
    </source>
</evidence>
<accession>A0A392T6C9</accession>
<feature type="non-terminal residue" evidence="1">
    <location>
        <position position="1"/>
    </location>
</feature>
<sequence>IKECQKRDRKLMEKLVSIDEGKEVDFGVDENGVVRYCGRVCVPDVPELKNDLGGRTSKWVKYSSRCY</sequence>
<dbReference type="AlphaFoldDB" id="A0A392T6C9"/>
<reference evidence="1 2" key="1">
    <citation type="journal article" date="2018" name="Front. Plant Sci.">
        <title>Red Clover (Trifolium pratense) and Zigzag Clover (T. medium) - A Picture of Genomic Similarities and Differences.</title>
        <authorList>
            <person name="Dluhosova J."/>
            <person name="Istvanek J."/>
            <person name="Nedelnik J."/>
            <person name="Repkova J."/>
        </authorList>
    </citation>
    <scope>NUCLEOTIDE SEQUENCE [LARGE SCALE GENOMIC DNA]</scope>
    <source>
        <strain evidence="2">cv. 10/8</strain>
        <tissue evidence="1">Leaf</tissue>
    </source>
</reference>
<keyword evidence="2" id="KW-1185">Reference proteome</keyword>
<proteinExistence type="predicted"/>
<organism evidence="1 2">
    <name type="scientific">Trifolium medium</name>
    <dbReference type="NCBI Taxonomy" id="97028"/>
    <lineage>
        <taxon>Eukaryota</taxon>
        <taxon>Viridiplantae</taxon>
        <taxon>Streptophyta</taxon>
        <taxon>Embryophyta</taxon>
        <taxon>Tracheophyta</taxon>
        <taxon>Spermatophyta</taxon>
        <taxon>Magnoliopsida</taxon>
        <taxon>eudicotyledons</taxon>
        <taxon>Gunneridae</taxon>
        <taxon>Pentapetalae</taxon>
        <taxon>rosids</taxon>
        <taxon>fabids</taxon>
        <taxon>Fabales</taxon>
        <taxon>Fabaceae</taxon>
        <taxon>Papilionoideae</taxon>
        <taxon>50 kb inversion clade</taxon>
        <taxon>NPAAA clade</taxon>
        <taxon>Hologalegina</taxon>
        <taxon>IRL clade</taxon>
        <taxon>Trifolieae</taxon>
        <taxon>Trifolium</taxon>
    </lineage>
</organism>
<protein>
    <submittedName>
        <fullName evidence="1">Uncharacterized protein</fullName>
    </submittedName>
</protein>
<dbReference type="EMBL" id="LXQA010506785">
    <property type="protein sequence ID" value="MCI56084.1"/>
    <property type="molecule type" value="Genomic_DNA"/>
</dbReference>
<name>A0A392T6C9_9FABA</name>
<evidence type="ECO:0000313" key="2">
    <source>
        <dbReference type="Proteomes" id="UP000265520"/>
    </source>
</evidence>